<dbReference type="AlphaFoldDB" id="A0A8X8ZCT2"/>
<organism evidence="1">
    <name type="scientific">Salvia splendens</name>
    <name type="common">Scarlet sage</name>
    <dbReference type="NCBI Taxonomy" id="180675"/>
    <lineage>
        <taxon>Eukaryota</taxon>
        <taxon>Viridiplantae</taxon>
        <taxon>Streptophyta</taxon>
        <taxon>Embryophyta</taxon>
        <taxon>Tracheophyta</taxon>
        <taxon>Spermatophyta</taxon>
        <taxon>Magnoliopsida</taxon>
        <taxon>eudicotyledons</taxon>
        <taxon>Gunneridae</taxon>
        <taxon>Pentapetalae</taxon>
        <taxon>asterids</taxon>
        <taxon>lamiids</taxon>
        <taxon>Lamiales</taxon>
        <taxon>Lamiaceae</taxon>
        <taxon>Nepetoideae</taxon>
        <taxon>Mentheae</taxon>
        <taxon>Salviinae</taxon>
        <taxon>Salvia</taxon>
        <taxon>Salvia subgen. Calosphace</taxon>
        <taxon>core Calosphace</taxon>
    </lineage>
</organism>
<proteinExistence type="predicted"/>
<dbReference type="EMBL" id="PNBA02000014">
    <property type="protein sequence ID" value="KAG6400181.1"/>
    <property type="molecule type" value="Genomic_DNA"/>
</dbReference>
<gene>
    <name evidence="1" type="ORF">SASPL_137006</name>
</gene>
<evidence type="ECO:0000313" key="2">
    <source>
        <dbReference type="Proteomes" id="UP000298416"/>
    </source>
</evidence>
<accession>A0A8X8ZCT2</accession>
<comment type="caution">
    <text evidence="1">The sequence shown here is derived from an EMBL/GenBank/DDBJ whole genome shotgun (WGS) entry which is preliminary data.</text>
</comment>
<dbReference type="Proteomes" id="UP000298416">
    <property type="component" value="Unassembled WGS sequence"/>
</dbReference>
<protein>
    <submittedName>
        <fullName evidence="1">Uncharacterized protein</fullName>
    </submittedName>
</protein>
<reference evidence="1" key="2">
    <citation type="submission" date="2020-08" db="EMBL/GenBank/DDBJ databases">
        <title>Plant Genome Project.</title>
        <authorList>
            <person name="Zhang R.-G."/>
        </authorList>
    </citation>
    <scope>NUCLEOTIDE SEQUENCE</scope>
    <source>
        <strain evidence="1">Huo1</strain>
        <tissue evidence="1">Leaf</tissue>
    </source>
</reference>
<evidence type="ECO:0000313" key="1">
    <source>
        <dbReference type="EMBL" id="KAG6400181.1"/>
    </source>
</evidence>
<keyword evidence="2" id="KW-1185">Reference proteome</keyword>
<reference evidence="1" key="1">
    <citation type="submission" date="2018-01" db="EMBL/GenBank/DDBJ databases">
        <authorList>
            <person name="Mao J.F."/>
        </authorList>
    </citation>
    <scope>NUCLEOTIDE SEQUENCE</scope>
    <source>
        <strain evidence="1">Huo1</strain>
        <tissue evidence="1">Leaf</tissue>
    </source>
</reference>
<name>A0A8X8ZCT2_SALSN</name>
<sequence>MEAFDIWQEMGLMVAMAVENTACVSECYSECLQIKIFNEDYCNEECLFSCGGFALTNLDDSTFFPSWI</sequence>